<evidence type="ECO:0000313" key="2">
    <source>
        <dbReference type="EMBL" id="CAF0741572.1"/>
    </source>
</evidence>
<proteinExistence type="predicted"/>
<dbReference type="EMBL" id="CAJNOE010000019">
    <property type="protein sequence ID" value="CAF0741572.1"/>
    <property type="molecule type" value="Genomic_DNA"/>
</dbReference>
<dbReference type="InterPro" id="IPR027417">
    <property type="entry name" value="P-loop_NTPase"/>
</dbReference>
<dbReference type="EMBL" id="CAJOBB010000047">
    <property type="protein sequence ID" value="CAF3531132.1"/>
    <property type="molecule type" value="Genomic_DNA"/>
</dbReference>
<dbReference type="Proteomes" id="UP000663844">
    <property type="component" value="Unassembled WGS sequence"/>
</dbReference>
<reference evidence="3" key="1">
    <citation type="submission" date="2021-02" db="EMBL/GenBank/DDBJ databases">
        <authorList>
            <person name="Nowell W R."/>
        </authorList>
    </citation>
    <scope>NUCLEOTIDE SEQUENCE</scope>
</reference>
<dbReference type="EMBL" id="CAJNOG010000028">
    <property type="protein sequence ID" value="CAF0793412.1"/>
    <property type="molecule type" value="Genomic_DNA"/>
</dbReference>
<sequence length="816" mass="93454">MNILEEKTTGNLYVPKPKVKKVSAPSTENLMKKIEIVNALVLNIRMKYPYEELNKFVDEMIAPSQYLRKNAVGEQLSILQQYALESTREAIDMSNQQVRIIYRPDLSIRKTDSFGVWNFNYLLDMLELDYQCEDTDKQDFPKVWKTTSMTKVRVVKAETSGAERTGSAPQDEHNNVTLLDVLKLICLQNKCDESDAKNWEDALIAENICTVQHLRTVAANDDCWDKLSSVKYFVKQMIRDYILLNNPSTKSKKTKTSDEYSRATLLGDIHRLRRYFHHITKTLACIPNLDQEAVDESMKEMRKKYEDDGNVLSTIYAYLRPFCVKPTVISSTEREQKCQEWTAEQTQLQEVTKKLREDHTKQHYICSIQQKAVELSELGYKNKIEEESHMQRKKETMLEEADKGVNAFSNRRAAQQLEIDYNKEKQLAKEELDAKLEARVKEDILYAKISAKLATYEAQIRDLDTYLRLTHADKHRDLEVKYGRGLLLYGPPGTGKSKLLKYATSFSGITTVTIPLAAGELNRPYVGQTEKLLIDIMNRADTIPYLISAMIIDEIDGLVPKRDNNAQQSKVDGISVLLSHIEGVKDIPNLIILGATNRRNMMDEAFLRRMQKKCFVGRPSPKIRETMLQPLLLKSSRALTSQHIDFLVKITTNFSGAAIEALKGNIVSAIDQCQPGETLTDHAFLTLADCIAREYSCWFGMETLPSIFRLYSNMNSSFDQQEHSLELREHIPSGRILVNLLDQKCVIEFANEEASLELDFQSQETSILTLLSRFINGCSSRNIDTIQIIDLNFLIKNNAFEENQIFELLTTLFLGE</sequence>
<evidence type="ECO:0000313" key="4">
    <source>
        <dbReference type="EMBL" id="CAF3517435.1"/>
    </source>
</evidence>
<dbReference type="CDD" id="cd19481">
    <property type="entry name" value="RecA-like_protease"/>
    <property type="match status" value="1"/>
</dbReference>
<feature type="domain" description="AAA+ ATPase" evidence="1">
    <location>
        <begin position="482"/>
        <end position="615"/>
    </location>
</feature>
<dbReference type="PANTHER" id="PTHR23074:SF83">
    <property type="entry name" value="VACUOLAR PROTEIN SORTING-ASSOCIATED PROTEIN 4A"/>
    <property type="match status" value="1"/>
</dbReference>
<accession>A0A813SCX7</accession>
<dbReference type="EMBL" id="CAJOAZ010000071">
    <property type="protein sequence ID" value="CAF3517435.1"/>
    <property type="molecule type" value="Genomic_DNA"/>
</dbReference>
<evidence type="ECO:0000313" key="6">
    <source>
        <dbReference type="Proteomes" id="UP000663845"/>
    </source>
</evidence>
<protein>
    <recommendedName>
        <fullName evidence="1">AAA+ ATPase domain-containing protein</fullName>
    </recommendedName>
</protein>
<dbReference type="GO" id="GO:0005524">
    <property type="term" value="F:ATP binding"/>
    <property type="evidence" value="ECO:0007669"/>
    <property type="project" value="InterPro"/>
</dbReference>
<dbReference type="InterPro" id="IPR003593">
    <property type="entry name" value="AAA+_ATPase"/>
</dbReference>
<organism evidence="3 6">
    <name type="scientific">Adineta steineri</name>
    <dbReference type="NCBI Taxonomy" id="433720"/>
    <lineage>
        <taxon>Eukaryota</taxon>
        <taxon>Metazoa</taxon>
        <taxon>Spiralia</taxon>
        <taxon>Gnathifera</taxon>
        <taxon>Rotifera</taxon>
        <taxon>Eurotatoria</taxon>
        <taxon>Bdelloidea</taxon>
        <taxon>Adinetida</taxon>
        <taxon>Adinetidae</taxon>
        <taxon>Adineta</taxon>
    </lineage>
</organism>
<dbReference type="PANTHER" id="PTHR23074">
    <property type="entry name" value="AAA DOMAIN-CONTAINING"/>
    <property type="match status" value="1"/>
</dbReference>
<dbReference type="Proteomes" id="UP000663860">
    <property type="component" value="Unassembled WGS sequence"/>
</dbReference>
<dbReference type="Gene3D" id="1.10.8.60">
    <property type="match status" value="1"/>
</dbReference>
<dbReference type="InterPro" id="IPR050304">
    <property type="entry name" value="MT-severing_AAA_ATPase"/>
</dbReference>
<dbReference type="InterPro" id="IPR003959">
    <property type="entry name" value="ATPase_AAA_core"/>
</dbReference>
<gene>
    <name evidence="2" type="ORF">IZO911_LOCUS3571</name>
    <name evidence="3" type="ORF">JYZ213_LOCUS4854</name>
    <name evidence="5" type="ORF">KXQ929_LOCUS1680</name>
    <name evidence="4" type="ORF">OXD698_LOCUS2231</name>
</gene>
<dbReference type="Proteomes" id="UP000663845">
    <property type="component" value="Unassembled WGS sequence"/>
</dbReference>
<dbReference type="Gene3D" id="3.40.50.300">
    <property type="entry name" value="P-loop containing nucleotide triphosphate hydrolases"/>
    <property type="match status" value="1"/>
</dbReference>
<evidence type="ECO:0000259" key="1">
    <source>
        <dbReference type="SMART" id="SM00382"/>
    </source>
</evidence>
<dbReference type="GO" id="GO:0016887">
    <property type="term" value="F:ATP hydrolysis activity"/>
    <property type="evidence" value="ECO:0007669"/>
    <property type="project" value="InterPro"/>
</dbReference>
<dbReference type="PROSITE" id="PS00674">
    <property type="entry name" value="AAA"/>
    <property type="match status" value="1"/>
</dbReference>
<dbReference type="InterPro" id="IPR003960">
    <property type="entry name" value="ATPase_AAA_CS"/>
</dbReference>
<name>A0A813SCX7_9BILA</name>
<dbReference type="SMART" id="SM00382">
    <property type="entry name" value="AAA"/>
    <property type="match status" value="1"/>
</dbReference>
<dbReference type="Pfam" id="PF00004">
    <property type="entry name" value="AAA"/>
    <property type="match status" value="1"/>
</dbReference>
<dbReference type="Proteomes" id="UP000663868">
    <property type="component" value="Unassembled WGS sequence"/>
</dbReference>
<evidence type="ECO:0000313" key="3">
    <source>
        <dbReference type="EMBL" id="CAF0793412.1"/>
    </source>
</evidence>
<dbReference type="AlphaFoldDB" id="A0A813SCX7"/>
<dbReference type="SUPFAM" id="SSF52540">
    <property type="entry name" value="P-loop containing nucleoside triphosphate hydrolases"/>
    <property type="match status" value="1"/>
</dbReference>
<comment type="caution">
    <text evidence="3">The sequence shown here is derived from an EMBL/GenBank/DDBJ whole genome shotgun (WGS) entry which is preliminary data.</text>
</comment>
<evidence type="ECO:0000313" key="5">
    <source>
        <dbReference type="EMBL" id="CAF3531132.1"/>
    </source>
</evidence>